<keyword evidence="1 2" id="KW-0175">Coiled coil</keyword>
<name>A0A5N4D9D5_CAMDR</name>
<dbReference type="GO" id="GO:0008017">
    <property type="term" value="F:microtubule binding"/>
    <property type="evidence" value="ECO:0007669"/>
    <property type="project" value="TreeGrafter"/>
</dbReference>
<dbReference type="InterPro" id="IPR051293">
    <property type="entry name" value="MTUS1/CCDC69"/>
</dbReference>
<dbReference type="Proteomes" id="UP000299084">
    <property type="component" value="Unassembled WGS sequence"/>
</dbReference>
<sequence length="226" mass="26905">FNTARCEKLQKEKEELERRCEDQVRRLGWQQRAELQDLEERLQLQFEAEMARLQEEHRAQLLRIRCQHQEQVEDITASHEAALLEMENSHTVAIAILQDDHDHKVQGVASAVDRFVHFLQDQVDTLTFQSQSLRDRARRFEEALRKNTEEQLEVALAPYQHLEEDMKSLKQVLEMKNQQIHQQEKKIIELEKLAEKNIVLEEKIQVLQQQNEDLRARIDQNTVVTR</sequence>
<evidence type="ECO:0000256" key="2">
    <source>
        <dbReference type="SAM" id="Coils"/>
    </source>
</evidence>
<dbReference type="STRING" id="9838.ENSCDRP00005006859"/>
<dbReference type="EMBL" id="JWIN03000014">
    <property type="protein sequence ID" value="KAB1267702.1"/>
    <property type="molecule type" value="Genomic_DNA"/>
</dbReference>
<organism evidence="3 4">
    <name type="scientific">Camelus dromedarius</name>
    <name type="common">Dromedary</name>
    <name type="synonym">Arabian camel</name>
    <dbReference type="NCBI Taxonomy" id="9838"/>
    <lineage>
        <taxon>Eukaryota</taxon>
        <taxon>Metazoa</taxon>
        <taxon>Chordata</taxon>
        <taxon>Craniata</taxon>
        <taxon>Vertebrata</taxon>
        <taxon>Euteleostomi</taxon>
        <taxon>Mammalia</taxon>
        <taxon>Eutheria</taxon>
        <taxon>Laurasiatheria</taxon>
        <taxon>Artiodactyla</taxon>
        <taxon>Tylopoda</taxon>
        <taxon>Camelidae</taxon>
        <taxon>Camelus</taxon>
    </lineage>
</organism>
<dbReference type="GO" id="GO:0005737">
    <property type="term" value="C:cytoplasm"/>
    <property type="evidence" value="ECO:0007669"/>
    <property type="project" value="TreeGrafter"/>
</dbReference>
<dbReference type="AlphaFoldDB" id="A0A5N4D9D5"/>
<dbReference type="GO" id="GO:0005634">
    <property type="term" value="C:nucleus"/>
    <property type="evidence" value="ECO:0007669"/>
    <property type="project" value="TreeGrafter"/>
</dbReference>
<accession>A0A5N4D9D5</accession>
<evidence type="ECO:0000313" key="3">
    <source>
        <dbReference type="EMBL" id="KAB1267702.1"/>
    </source>
</evidence>
<feature type="coiled-coil region" evidence="2">
    <location>
        <begin position="130"/>
        <end position="224"/>
    </location>
</feature>
<evidence type="ECO:0000256" key="1">
    <source>
        <dbReference type="ARBA" id="ARBA00023054"/>
    </source>
</evidence>
<dbReference type="PANTHER" id="PTHR24200">
    <property type="entry name" value="TOUCAN, ISOFORM A"/>
    <property type="match status" value="1"/>
</dbReference>
<reference evidence="3 4" key="1">
    <citation type="journal article" date="2019" name="Mol. Ecol. Resour.">
        <title>Improving Illumina assemblies with Hi-C and long reads: an example with the North African dromedary.</title>
        <authorList>
            <person name="Elbers J.P."/>
            <person name="Rogers M.F."/>
            <person name="Perelman P.L."/>
            <person name="Proskuryakova A.A."/>
            <person name="Serdyukova N.A."/>
            <person name="Johnson W.E."/>
            <person name="Horin P."/>
            <person name="Corander J."/>
            <person name="Murphy D."/>
            <person name="Burger P.A."/>
        </authorList>
    </citation>
    <scope>NUCLEOTIDE SEQUENCE [LARGE SCALE GENOMIC DNA]</scope>
    <source>
        <strain evidence="3">Drom800</strain>
        <tissue evidence="3">Blood</tissue>
    </source>
</reference>
<keyword evidence="4" id="KW-1185">Reference proteome</keyword>
<proteinExistence type="predicted"/>
<comment type="caution">
    <text evidence="3">The sequence shown here is derived from an EMBL/GenBank/DDBJ whole genome shotgun (WGS) entry which is preliminary data.</text>
</comment>
<gene>
    <name evidence="3" type="ORF">Cadr_000012518</name>
</gene>
<protein>
    <submittedName>
        <fullName evidence="3">Microtubule-associated tumor suppressor candidate 2</fullName>
    </submittedName>
</protein>
<dbReference type="PANTHER" id="PTHR24200:SF14">
    <property type="entry name" value="MICROTUBULE-ASSOCIATED TUMOR SUPPRESSOR CANDIDATE 2"/>
    <property type="match status" value="1"/>
</dbReference>
<evidence type="ECO:0000313" key="4">
    <source>
        <dbReference type="Proteomes" id="UP000299084"/>
    </source>
</evidence>
<feature type="non-terminal residue" evidence="3">
    <location>
        <position position="1"/>
    </location>
</feature>